<dbReference type="GO" id="GO:0004252">
    <property type="term" value="F:serine-type endopeptidase activity"/>
    <property type="evidence" value="ECO:0007669"/>
    <property type="project" value="TreeGrafter"/>
</dbReference>
<feature type="domain" description="Peptidase S9 prolyl oligopeptidase catalytic" evidence="4">
    <location>
        <begin position="435"/>
        <end position="646"/>
    </location>
</feature>
<evidence type="ECO:0000313" key="5">
    <source>
        <dbReference type="EMBL" id="HIV98941.1"/>
    </source>
</evidence>
<dbReference type="FunFam" id="3.40.50.1820:FF:000028">
    <property type="entry name" value="S9 family peptidase"/>
    <property type="match status" value="1"/>
</dbReference>
<dbReference type="InterPro" id="IPR001375">
    <property type="entry name" value="Peptidase_S9_cat"/>
</dbReference>
<dbReference type="Pfam" id="PF00326">
    <property type="entry name" value="Peptidase_S9"/>
    <property type="match status" value="1"/>
</dbReference>
<dbReference type="Gene3D" id="3.40.50.1820">
    <property type="entry name" value="alpha/beta hydrolase"/>
    <property type="match status" value="1"/>
</dbReference>
<accession>A0A9D1TNG6</accession>
<reference evidence="5" key="2">
    <citation type="submission" date="2021-04" db="EMBL/GenBank/DDBJ databases">
        <authorList>
            <person name="Gilroy R."/>
        </authorList>
    </citation>
    <scope>NUCLEOTIDE SEQUENCE</scope>
    <source>
        <strain evidence="5">Gambia11-129</strain>
    </source>
</reference>
<evidence type="ECO:0000256" key="3">
    <source>
        <dbReference type="ARBA" id="ARBA00022801"/>
    </source>
</evidence>
<dbReference type="EMBL" id="DXHU01000016">
    <property type="protein sequence ID" value="HIV98941.1"/>
    <property type="molecule type" value="Genomic_DNA"/>
</dbReference>
<proteinExistence type="inferred from homology"/>
<dbReference type="AlphaFoldDB" id="A0A9D1TNG6"/>
<dbReference type="SUPFAM" id="SSF82171">
    <property type="entry name" value="DPP6 N-terminal domain-like"/>
    <property type="match status" value="1"/>
</dbReference>
<comment type="caution">
    <text evidence="5">The sequence shown here is derived from an EMBL/GenBank/DDBJ whole genome shotgun (WGS) entry which is preliminary data.</text>
</comment>
<comment type="similarity">
    <text evidence="1">Belongs to the peptidase S9C family.</text>
</comment>
<keyword evidence="2" id="KW-0645">Protease</keyword>
<evidence type="ECO:0000313" key="6">
    <source>
        <dbReference type="Proteomes" id="UP000823936"/>
    </source>
</evidence>
<dbReference type="PANTHER" id="PTHR42776:SF27">
    <property type="entry name" value="DIPEPTIDYL PEPTIDASE FAMILY MEMBER 6"/>
    <property type="match status" value="1"/>
</dbReference>
<organism evidence="5 6">
    <name type="scientific">Candidatus Ornithospirochaeta avicola</name>
    <dbReference type="NCBI Taxonomy" id="2840896"/>
    <lineage>
        <taxon>Bacteria</taxon>
        <taxon>Pseudomonadati</taxon>
        <taxon>Spirochaetota</taxon>
        <taxon>Spirochaetia</taxon>
        <taxon>Spirochaetales</taxon>
        <taxon>Spirochaetaceae</taxon>
        <taxon>Spirochaetaceae incertae sedis</taxon>
        <taxon>Candidatus Ornithospirochaeta</taxon>
    </lineage>
</organism>
<reference evidence="5" key="1">
    <citation type="journal article" date="2021" name="PeerJ">
        <title>Extensive microbial diversity within the chicken gut microbiome revealed by metagenomics and culture.</title>
        <authorList>
            <person name="Gilroy R."/>
            <person name="Ravi A."/>
            <person name="Getino M."/>
            <person name="Pursley I."/>
            <person name="Horton D.L."/>
            <person name="Alikhan N.F."/>
            <person name="Baker D."/>
            <person name="Gharbi K."/>
            <person name="Hall N."/>
            <person name="Watson M."/>
            <person name="Adriaenssens E.M."/>
            <person name="Foster-Nyarko E."/>
            <person name="Jarju S."/>
            <person name="Secka A."/>
            <person name="Antonio M."/>
            <person name="Oren A."/>
            <person name="Chaudhuri R.R."/>
            <person name="La Ragione R."/>
            <person name="Hildebrand F."/>
            <person name="Pallen M.J."/>
        </authorList>
    </citation>
    <scope>NUCLEOTIDE SEQUENCE</scope>
    <source>
        <strain evidence="5">Gambia11-129</strain>
    </source>
</reference>
<dbReference type="GO" id="GO:0006508">
    <property type="term" value="P:proteolysis"/>
    <property type="evidence" value="ECO:0007669"/>
    <property type="project" value="UniProtKB-KW"/>
</dbReference>
<dbReference type="SUPFAM" id="SSF53474">
    <property type="entry name" value="alpha/beta-Hydrolases"/>
    <property type="match status" value="1"/>
</dbReference>
<evidence type="ECO:0000256" key="2">
    <source>
        <dbReference type="ARBA" id="ARBA00022670"/>
    </source>
</evidence>
<dbReference type="InterPro" id="IPR029058">
    <property type="entry name" value="AB_hydrolase_fold"/>
</dbReference>
<sequence length="646" mass="73565">MKKLELKDFLSYSFIRELADAEENGILFVKSQADIKKNSYKSDICLLKNGKVRELTSDGKTGSIFYHGGKVYFTSKRKSEDEKEGCTDIYSLALDGGEAKKAFSFEYPVSRITFLSDNTLLVRYTADSRTKDMKTLKERREIEKSDEDWKEIDELPFYLNAAGFTANKESRIAVYDIRKKKFSDITPEGFAVNDVCISEDRKKALITATRKTESVNLYSTVFSCCFECMKTEMVLSEDEKMSVSKAFFLGSKTILQGSFMEKHGINQNDDFFILSEGKVEKFASWGESTYSSVGSDCRYGSNPSSAIKNGKYYFTTTLDDSSMVYCLSEDATISCVSSDGYSTDGFIVRDDAIYSVRMAEGKLEEIYKDEKCITKLNDKALKGKYVAPVEEFTFESGGVSLKGYVLFPKDFDRSKKYPAILDIHGGPKTVYGKVFYHEMQFWANEGYFVFFTNPRGSDGRGDEFADIRGKYGTIDYDDLMRLTDEVIARYPEIDKDRIGETGGSYGGFMSNWILGHTDRFKAIATQRSILNWLSFWGTSDIGPYFAEDQCGAKLLDMDIKGLLERSPLLGVIENAKTPTLIIHSEEDYRCPVEQGYQLLSILKEKNVESRMVMFHKENHELSRSGRPKSRIKRLEEITKWMDKHLK</sequence>
<gene>
    <name evidence="5" type="ORF">IAB12_04085</name>
</gene>
<evidence type="ECO:0000256" key="1">
    <source>
        <dbReference type="ARBA" id="ARBA00010040"/>
    </source>
</evidence>
<evidence type="ECO:0000259" key="4">
    <source>
        <dbReference type="Pfam" id="PF00326"/>
    </source>
</evidence>
<protein>
    <submittedName>
        <fullName evidence="5">S9 family peptidase</fullName>
    </submittedName>
</protein>
<keyword evidence="3" id="KW-0378">Hydrolase</keyword>
<name>A0A9D1TNG6_9SPIO</name>
<dbReference type="PANTHER" id="PTHR42776">
    <property type="entry name" value="SERINE PEPTIDASE S9 FAMILY MEMBER"/>
    <property type="match status" value="1"/>
</dbReference>
<dbReference type="Proteomes" id="UP000823936">
    <property type="component" value="Unassembled WGS sequence"/>
</dbReference>